<protein>
    <submittedName>
        <fullName evidence="1">Uncharacterized protein</fullName>
    </submittedName>
</protein>
<reference evidence="1 2" key="1">
    <citation type="submission" date="2019-02" db="EMBL/GenBank/DDBJ databases">
        <title>Deep-cultivation of Planctomycetes and their phenomic and genomic characterization uncovers novel biology.</title>
        <authorList>
            <person name="Wiegand S."/>
            <person name="Jogler M."/>
            <person name="Boedeker C."/>
            <person name="Pinto D."/>
            <person name="Vollmers J."/>
            <person name="Rivas-Marin E."/>
            <person name="Kohn T."/>
            <person name="Peeters S.H."/>
            <person name="Heuer A."/>
            <person name="Rast P."/>
            <person name="Oberbeckmann S."/>
            <person name="Bunk B."/>
            <person name="Jeske O."/>
            <person name="Meyerdierks A."/>
            <person name="Storesund J.E."/>
            <person name="Kallscheuer N."/>
            <person name="Luecker S."/>
            <person name="Lage O.M."/>
            <person name="Pohl T."/>
            <person name="Merkel B.J."/>
            <person name="Hornburger P."/>
            <person name="Mueller R.-W."/>
            <person name="Bruemmer F."/>
            <person name="Labrenz M."/>
            <person name="Spormann A.M."/>
            <person name="Op den Camp H."/>
            <person name="Overmann J."/>
            <person name="Amann R."/>
            <person name="Jetten M.S.M."/>
            <person name="Mascher T."/>
            <person name="Medema M.H."/>
            <person name="Devos D.P."/>
            <person name="Kaster A.-K."/>
            <person name="Ovreas L."/>
            <person name="Rohde M."/>
            <person name="Galperin M.Y."/>
            <person name="Jogler C."/>
        </authorList>
    </citation>
    <scope>NUCLEOTIDE SEQUENCE [LARGE SCALE GENOMIC DNA]</scope>
    <source>
        <strain evidence="1 2">EC9</strain>
    </source>
</reference>
<gene>
    <name evidence="1" type="ORF">EC9_03290</name>
</gene>
<sequence>MISRPPRHGQPTLHPDRPWRETWLTESELDFARQQDGNMQHLGRLIARRAYEVIRRSEAILTDEREGIRQTASEIREALE</sequence>
<name>A0A517LU73_9BACT</name>
<evidence type="ECO:0000313" key="1">
    <source>
        <dbReference type="EMBL" id="QDS86170.1"/>
    </source>
</evidence>
<keyword evidence="2" id="KW-1185">Reference proteome</keyword>
<dbReference type="RefSeq" id="WP_145341780.1">
    <property type="nucleotide sequence ID" value="NZ_CP036261.1"/>
</dbReference>
<dbReference type="EMBL" id="CP036261">
    <property type="protein sequence ID" value="QDS86170.1"/>
    <property type="molecule type" value="Genomic_DNA"/>
</dbReference>
<dbReference type="AlphaFoldDB" id="A0A517LU73"/>
<dbReference type="Proteomes" id="UP000319557">
    <property type="component" value="Chromosome"/>
</dbReference>
<organism evidence="1 2">
    <name type="scientific">Rosistilla ulvae</name>
    <dbReference type="NCBI Taxonomy" id="1930277"/>
    <lineage>
        <taxon>Bacteria</taxon>
        <taxon>Pseudomonadati</taxon>
        <taxon>Planctomycetota</taxon>
        <taxon>Planctomycetia</taxon>
        <taxon>Pirellulales</taxon>
        <taxon>Pirellulaceae</taxon>
        <taxon>Rosistilla</taxon>
    </lineage>
</organism>
<accession>A0A517LU73</accession>
<evidence type="ECO:0000313" key="2">
    <source>
        <dbReference type="Proteomes" id="UP000319557"/>
    </source>
</evidence>
<proteinExistence type="predicted"/>
<dbReference type="KEGG" id="ruv:EC9_03290"/>